<dbReference type="EMBL" id="JAHJDP010000058">
    <property type="protein sequence ID" value="MBU2691377.1"/>
    <property type="molecule type" value="Genomic_DNA"/>
</dbReference>
<sequence>MPILPQQNILVNTGGALNAQSYSAANSPQALVGTGNEAEYITSIAHSFNEQQKQIQNIDILTEQLEKESPNDELLEAIRYLKNLKEEIQEAKTPDHGRMKKWLEGIKQTIQASSLGIETIQAAEALFKQFGF</sequence>
<gene>
    <name evidence="2" type="ORF">KJ970_10670</name>
</gene>
<proteinExistence type="predicted"/>
<name>A0A948RYE5_UNCEI</name>
<keyword evidence="1" id="KW-0175">Coiled coil</keyword>
<feature type="coiled-coil region" evidence="1">
    <location>
        <begin position="48"/>
        <end position="91"/>
    </location>
</feature>
<organism evidence="2 3">
    <name type="scientific">Eiseniibacteriota bacterium</name>
    <dbReference type="NCBI Taxonomy" id="2212470"/>
    <lineage>
        <taxon>Bacteria</taxon>
        <taxon>Candidatus Eiseniibacteriota</taxon>
    </lineage>
</organism>
<evidence type="ECO:0000313" key="2">
    <source>
        <dbReference type="EMBL" id="MBU2691377.1"/>
    </source>
</evidence>
<dbReference type="AlphaFoldDB" id="A0A948RYE5"/>
<accession>A0A948RYE5</accession>
<dbReference type="Proteomes" id="UP000777784">
    <property type="component" value="Unassembled WGS sequence"/>
</dbReference>
<evidence type="ECO:0000256" key="1">
    <source>
        <dbReference type="SAM" id="Coils"/>
    </source>
</evidence>
<evidence type="ECO:0000313" key="3">
    <source>
        <dbReference type="Proteomes" id="UP000777784"/>
    </source>
</evidence>
<protein>
    <submittedName>
        <fullName evidence="2">Uncharacterized protein</fullName>
    </submittedName>
</protein>
<comment type="caution">
    <text evidence="2">The sequence shown here is derived from an EMBL/GenBank/DDBJ whole genome shotgun (WGS) entry which is preliminary data.</text>
</comment>
<reference evidence="2" key="1">
    <citation type="submission" date="2021-05" db="EMBL/GenBank/DDBJ databases">
        <title>Energy efficiency and biological interactions define the core microbiome of deep oligotrophic groundwater.</title>
        <authorList>
            <person name="Mehrshad M."/>
            <person name="Lopez-Fernandez M."/>
            <person name="Bell E."/>
            <person name="Bernier-Latmani R."/>
            <person name="Bertilsson S."/>
            <person name="Dopson M."/>
        </authorList>
    </citation>
    <scope>NUCLEOTIDE SEQUENCE</scope>
    <source>
        <strain evidence="2">Modern_marine.mb.64</strain>
    </source>
</reference>